<name>U5T899_9GAMM</name>
<organism evidence="8 9">
    <name type="scientific">Spiribacter curvatus</name>
    <dbReference type="NCBI Taxonomy" id="1335757"/>
    <lineage>
        <taxon>Bacteria</taxon>
        <taxon>Pseudomonadati</taxon>
        <taxon>Pseudomonadota</taxon>
        <taxon>Gammaproteobacteria</taxon>
        <taxon>Chromatiales</taxon>
        <taxon>Ectothiorhodospiraceae</taxon>
        <taxon>Spiribacter</taxon>
    </lineage>
</organism>
<dbReference type="HAMAP" id="MF_01877">
    <property type="entry name" value="16SrRNA_methyltr_I"/>
    <property type="match status" value="1"/>
</dbReference>
<dbReference type="HOGENOM" id="CLU_044779_2_0_6"/>
<keyword evidence="3 6" id="KW-0489">Methyltransferase</keyword>
<dbReference type="EC" id="2.1.1.198" evidence="6"/>
<keyword evidence="5 6" id="KW-0949">S-adenosyl-L-methionine</keyword>
<comment type="subcellular location">
    <subcellularLocation>
        <location evidence="6">Cytoplasm</location>
    </subcellularLocation>
</comment>
<dbReference type="FunFam" id="3.30.950.10:FF:000002">
    <property type="entry name" value="Ribosomal RNA small subunit methyltransferase I"/>
    <property type="match status" value="1"/>
</dbReference>
<dbReference type="RefSeq" id="WP_023367721.1">
    <property type="nucleotide sequence ID" value="NC_022664.1"/>
</dbReference>
<dbReference type="InterPro" id="IPR000878">
    <property type="entry name" value="4pyrrol_Mease"/>
</dbReference>
<keyword evidence="9" id="KW-1185">Reference proteome</keyword>
<dbReference type="FunFam" id="3.40.1010.10:FF:000007">
    <property type="entry name" value="Ribosomal RNA small subunit methyltransferase I"/>
    <property type="match status" value="1"/>
</dbReference>
<keyword evidence="4 6" id="KW-0808">Transferase</keyword>
<evidence type="ECO:0000256" key="5">
    <source>
        <dbReference type="ARBA" id="ARBA00022691"/>
    </source>
</evidence>
<evidence type="ECO:0000313" key="8">
    <source>
        <dbReference type="EMBL" id="AGY92497.1"/>
    </source>
</evidence>
<evidence type="ECO:0000256" key="6">
    <source>
        <dbReference type="HAMAP-Rule" id="MF_01877"/>
    </source>
</evidence>
<dbReference type="PIRSF" id="PIRSF005917">
    <property type="entry name" value="MTase_YraL"/>
    <property type="match status" value="1"/>
</dbReference>
<dbReference type="GO" id="GO:0005737">
    <property type="term" value="C:cytoplasm"/>
    <property type="evidence" value="ECO:0007669"/>
    <property type="project" value="UniProtKB-SubCell"/>
</dbReference>
<dbReference type="InterPro" id="IPR014776">
    <property type="entry name" value="4pyrrole_Mease_sub2"/>
</dbReference>
<protein>
    <recommendedName>
        <fullName evidence="6">Ribosomal RNA small subunit methyltransferase I</fullName>
        <ecNumber evidence="6">2.1.1.198</ecNumber>
    </recommendedName>
    <alternativeName>
        <fullName evidence="6">16S rRNA 2'-O-ribose C1402 methyltransferase</fullName>
    </alternativeName>
    <alternativeName>
        <fullName evidence="6">rRNA (cytidine-2'-O-)-methyltransferase RsmI</fullName>
    </alternativeName>
</protein>
<evidence type="ECO:0000256" key="1">
    <source>
        <dbReference type="ARBA" id="ARBA00022490"/>
    </source>
</evidence>
<sequence>MSNRTGQLHVVATPIGNLGDVSARACEILASVDHIAAEDTRHSRQLLQRLGIQGALVSLHEHNEMDRIERILSWLEAGASVALVSDAGTPLISDPGYRLVRAVHAAGYPVLTVPGPSSVIAALSIAGLPTDRFFYEGFLPARAGPRRRRLEALAGCAHTLVFLEAGRRVVATLEAMKAVFGGAREAAICRELTKRFETTRTDSLSALLEWVQADSDQVRGEFVLVVGPSSQAPLSTTAALPASDELVHMLRQEGLGAKSTARVVARLTGESINSVYRRAAGQGSETHG</sequence>
<dbReference type="PANTHER" id="PTHR46111">
    <property type="entry name" value="RIBOSOMAL RNA SMALL SUBUNIT METHYLTRANSFERASE I"/>
    <property type="match status" value="1"/>
</dbReference>
<evidence type="ECO:0000256" key="4">
    <source>
        <dbReference type="ARBA" id="ARBA00022679"/>
    </source>
</evidence>
<dbReference type="InterPro" id="IPR018063">
    <property type="entry name" value="SAM_MeTrfase_RsmI_CS"/>
</dbReference>
<dbReference type="GO" id="GO:0070677">
    <property type="term" value="F:rRNA (cytosine-2'-O-)-methyltransferase activity"/>
    <property type="evidence" value="ECO:0007669"/>
    <property type="project" value="UniProtKB-UniRule"/>
</dbReference>
<dbReference type="STRING" id="1335757.SPICUR_07685"/>
<dbReference type="SUPFAM" id="SSF53790">
    <property type="entry name" value="Tetrapyrrole methylase"/>
    <property type="match status" value="1"/>
</dbReference>
<dbReference type="PATRIC" id="fig|1335757.3.peg.1502"/>
<dbReference type="InterPro" id="IPR008189">
    <property type="entry name" value="rRNA_ssu_MeTfrase_I"/>
</dbReference>
<comment type="catalytic activity">
    <reaction evidence="6">
        <text>cytidine(1402) in 16S rRNA + S-adenosyl-L-methionine = 2'-O-methylcytidine(1402) in 16S rRNA + S-adenosyl-L-homocysteine + H(+)</text>
        <dbReference type="Rhea" id="RHEA:42924"/>
        <dbReference type="Rhea" id="RHEA-COMP:10285"/>
        <dbReference type="Rhea" id="RHEA-COMP:10286"/>
        <dbReference type="ChEBI" id="CHEBI:15378"/>
        <dbReference type="ChEBI" id="CHEBI:57856"/>
        <dbReference type="ChEBI" id="CHEBI:59789"/>
        <dbReference type="ChEBI" id="CHEBI:74495"/>
        <dbReference type="ChEBI" id="CHEBI:82748"/>
        <dbReference type="EC" id="2.1.1.198"/>
    </reaction>
</comment>
<comment type="similarity">
    <text evidence="6">Belongs to the methyltransferase superfamily. RsmI family.</text>
</comment>
<gene>
    <name evidence="6" type="primary">rsmI</name>
    <name evidence="8" type="ORF">SPICUR_07685</name>
</gene>
<comment type="function">
    <text evidence="6">Catalyzes the 2'-O-methylation of the ribose of cytidine 1402 (C1402) in 16S rRNA.</text>
</comment>
<feature type="domain" description="Tetrapyrrole methylase" evidence="7">
    <location>
        <begin position="8"/>
        <end position="206"/>
    </location>
</feature>
<dbReference type="EMBL" id="CP005990">
    <property type="protein sequence ID" value="AGY92497.1"/>
    <property type="molecule type" value="Genomic_DNA"/>
</dbReference>
<evidence type="ECO:0000256" key="3">
    <source>
        <dbReference type="ARBA" id="ARBA00022603"/>
    </source>
</evidence>
<proteinExistence type="inferred from homology"/>
<dbReference type="Gene3D" id="3.40.1010.10">
    <property type="entry name" value="Cobalt-precorrin-4 Transmethylase, Domain 1"/>
    <property type="match status" value="1"/>
</dbReference>
<dbReference type="KEGG" id="spiu:SPICUR_07685"/>
<dbReference type="Proteomes" id="UP000017640">
    <property type="component" value="Chromosome"/>
</dbReference>
<dbReference type="InterPro" id="IPR035996">
    <property type="entry name" value="4pyrrol_Methylase_sf"/>
</dbReference>
<evidence type="ECO:0000313" key="9">
    <source>
        <dbReference type="Proteomes" id="UP000017640"/>
    </source>
</evidence>
<keyword evidence="2 6" id="KW-0698">rRNA processing</keyword>
<dbReference type="NCBIfam" id="TIGR00096">
    <property type="entry name" value="16S rRNA (cytidine(1402)-2'-O)-methyltransferase"/>
    <property type="match status" value="1"/>
</dbReference>
<keyword evidence="1 6" id="KW-0963">Cytoplasm</keyword>
<dbReference type="Gene3D" id="3.30.950.10">
    <property type="entry name" value="Methyltransferase, Cobalt-precorrin-4 Transmethylase, Domain 2"/>
    <property type="match status" value="1"/>
</dbReference>
<reference evidence="8 9" key="1">
    <citation type="journal article" date="2013" name="BMC Genomics">
        <title>Genomes of "Spiribacter", a streamlined, successful halophilic bacterium.</title>
        <authorList>
            <person name="Lopez-Perez M."/>
            <person name="Ghai R."/>
            <person name="Leon M.J."/>
            <person name="Rodriguez-Olmos A."/>
            <person name="Copa-Patino J.L."/>
            <person name="Soliveri J."/>
            <person name="Sanchez-Porro C."/>
            <person name="Ventosa A."/>
            <person name="Rodriguez-Valera F."/>
        </authorList>
    </citation>
    <scope>NUCLEOTIDE SEQUENCE [LARGE SCALE GENOMIC DNA]</scope>
    <source>
        <strain evidence="8 9">UAH-SP71</strain>
    </source>
</reference>
<dbReference type="eggNOG" id="COG0313">
    <property type="taxonomic scope" value="Bacteria"/>
</dbReference>
<accession>U5T899</accession>
<dbReference type="AlphaFoldDB" id="U5T899"/>
<evidence type="ECO:0000259" key="7">
    <source>
        <dbReference type="Pfam" id="PF00590"/>
    </source>
</evidence>
<dbReference type="OrthoDB" id="9809084at2"/>
<evidence type="ECO:0000256" key="2">
    <source>
        <dbReference type="ARBA" id="ARBA00022552"/>
    </source>
</evidence>
<dbReference type="Pfam" id="PF00590">
    <property type="entry name" value="TP_methylase"/>
    <property type="match status" value="1"/>
</dbReference>
<dbReference type="PROSITE" id="PS01296">
    <property type="entry name" value="RSMI"/>
    <property type="match status" value="1"/>
</dbReference>
<dbReference type="PANTHER" id="PTHR46111:SF1">
    <property type="entry name" value="RIBOSOMAL RNA SMALL SUBUNIT METHYLTRANSFERASE I"/>
    <property type="match status" value="1"/>
</dbReference>
<dbReference type="CDD" id="cd11648">
    <property type="entry name" value="RsmI"/>
    <property type="match status" value="1"/>
</dbReference>
<dbReference type="InterPro" id="IPR014777">
    <property type="entry name" value="4pyrrole_Mease_sub1"/>
</dbReference>